<comment type="caution">
    <text evidence="4">The sequence shown here is derived from an EMBL/GenBank/DDBJ whole genome shotgun (WGS) entry which is preliminary data.</text>
</comment>
<accession>A0A158JD10</accession>
<dbReference type="SMART" id="SM00448">
    <property type="entry name" value="REC"/>
    <property type="match status" value="1"/>
</dbReference>
<evidence type="ECO:0000256" key="2">
    <source>
        <dbReference type="PROSITE-ProRule" id="PRU00169"/>
    </source>
</evidence>
<keyword evidence="5" id="KW-1185">Reference proteome</keyword>
<evidence type="ECO:0000256" key="1">
    <source>
        <dbReference type="ARBA" id="ARBA00022553"/>
    </source>
</evidence>
<dbReference type="AlphaFoldDB" id="A0A158JD10"/>
<keyword evidence="1 2" id="KW-0597">Phosphoprotein</keyword>
<evidence type="ECO:0000313" key="4">
    <source>
        <dbReference type="EMBL" id="SAL66748.1"/>
    </source>
</evidence>
<dbReference type="Proteomes" id="UP000054717">
    <property type="component" value="Unassembled WGS sequence"/>
</dbReference>
<dbReference type="PANTHER" id="PTHR44591:SF25">
    <property type="entry name" value="CHEMOTAXIS TWO-COMPONENT RESPONSE REGULATOR"/>
    <property type="match status" value="1"/>
</dbReference>
<dbReference type="Gene3D" id="3.40.50.2300">
    <property type="match status" value="1"/>
</dbReference>
<evidence type="ECO:0000259" key="3">
    <source>
        <dbReference type="PROSITE" id="PS50110"/>
    </source>
</evidence>
<organism evidence="4 5">
    <name type="scientific">Caballeronia telluris</name>
    <dbReference type="NCBI Taxonomy" id="326475"/>
    <lineage>
        <taxon>Bacteria</taxon>
        <taxon>Pseudomonadati</taxon>
        <taxon>Pseudomonadota</taxon>
        <taxon>Betaproteobacteria</taxon>
        <taxon>Burkholderiales</taxon>
        <taxon>Burkholderiaceae</taxon>
        <taxon>Caballeronia</taxon>
    </lineage>
</organism>
<dbReference type="InterPro" id="IPR001789">
    <property type="entry name" value="Sig_transdc_resp-reg_receiver"/>
</dbReference>
<dbReference type="STRING" id="326475.AWB66_04137"/>
<reference evidence="4" key="1">
    <citation type="submission" date="2016-01" db="EMBL/GenBank/DDBJ databases">
        <authorList>
            <person name="Peeters Charlotte."/>
        </authorList>
    </citation>
    <scope>NUCLEOTIDE SEQUENCE</scope>
    <source>
        <strain evidence="4">LMG 22936</strain>
    </source>
</reference>
<dbReference type="Pfam" id="PF00072">
    <property type="entry name" value="Response_reg"/>
    <property type="match status" value="1"/>
</dbReference>
<gene>
    <name evidence="4" type="ORF">AWB66_04137</name>
</gene>
<dbReference type="PANTHER" id="PTHR44591">
    <property type="entry name" value="STRESS RESPONSE REGULATOR PROTEIN 1"/>
    <property type="match status" value="1"/>
</dbReference>
<dbReference type="SUPFAM" id="SSF52172">
    <property type="entry name" value="CheY-like"/>
    <property type="match status" value="1"/>
</dbReference>
<feature type="domain" description="Response regulatory" evidence="3">
    <location>
        <begin position="7"/>
        <end position="122"/>
    </location>
</feature>
<dbReference type="InterPro" id="IPR011006">
    <property type="entry name" value="CheY-like_superfamily"/>
</dbReference>
<dbReference type="InterPro" id="IPR050595">
    <property type="entry name" value="Bact_response_regulator"/>
</dbReference>
<feature type="modified residue" description="4-aspartylphosphate" evidence="2">
    <location>
        <position position="59"/>
    </location>
</feature>
<sequence length="126" mass="13317">MTEAKPFVAVVDDDESVSRAIKRLLRSIGLASETYKSGEDFLDARDAAPLRRPDCIVLDIQMPGIGGLDVQQRLAGSGIPVIFITAHDEPGIREQALAAGAAAYITKPFNDATLIDAVRAAIGATP</sequence>
<dbReference type="RefSeq" id="WP_087632038.1">
    <property type="nucleotide sequence ID" value="NZ_FCNZ02000016.1"/>
</dbReference>
<name>A0A158JD10_9BURK</name>
<evidence type="ECO:0000313" key="5">
    <source>
        <dbReference type="Proteomes" id="UP000054717"/>
    </source>
</evidence>
<proteinExistence type="predicted"/>
<dbReference type="EMBL" id="FCNZ02000016">
    <property type="protein sequence ID" value="SAL66748.1"/>
    <property type="molecule type" value="Genomic_DNA"/>
</dbReference>
<protein>
    <submittedName>
        <fullName evidence="4">Two component LuxR family transcriptional regulator</fullName>
    </submittedName>
</protein>
<dbReference type="GO" id="GO:0000160">
    <property type="term" value="P:phosphorelay signal transduction system"/>
    <property type="evidence" value="ECO:0007669"/>
    <property type="project" value="InterPro"/>
</dbReference>
<dbReference type="PROSITE" id="PS50110">
    <property type="entry name" value="RESPONSE_REGULATORY"/>
    <property type="match status" value="1"/>
</dbReference>